<gene>
    <name evidence="1" type="ORF">PH362_26370</name>
</gene>
<dbReference type="Proteomes" id="UP001212996">
    <property type="component" value="Unassembled WGS sequence"/>
</dbReference>
<organism evidence="1 2">
    <name type="scientific">Photorhabdus bodei</name>
    <dbReference type="NCBI Taxonomy" id="2029681"/>
    <lineage>
        <taxon>Bacteria</taxon>
        <taxon>Pseudomonadati</taxon>
        <taxon>Pseudomonadota</taxon>
        <taxon>Gammaproteobacteria</taxon>
        <taxon>Enterobacterales</taxon>
        <taxon>Morganellaceae</taxon>
        <taxon>Photorhabdus</taxon>
    </lineage>
</organism>
<evidence type="ECO:0000313" key="1">
    <source>
        <dbReference type="EMBL" id="MDB6375302.1"/>
    </source>
</evidence>
<sequence length="60" mass="6930">MGIDREDNPALDPGFDFITQPVAIKLKENNIDKISYLFAILDFEYDLDIKKVICFSFSEI</sequence>
<protein>
    <submittedName>
        <fullName evidence="1">Uncharacterized protein</fullName>
    </submittedName>
</protein>
<proteinExistence type="predicted"/>
<evidence type="ECO:0000313" key="2">
    <source>
        <dbReference type="Proteomes" id="UP001212996"/>
    </source>
</evidence>
<reference evidence="1" key="1">
    <citation type="submission" date="2023-01" db="EMBL/GenBank/DDBJ databases">
        <title>Genome sequencing of Photorhabdus bodei 09-20.</title>
        <authorList>
            <person name="Kalindamar S."/>
            <person name="Kumru S."/>
        </authorList>
    </citation>
    <scope>NUCLEOTIDE SEQUENCE</scope>
    <source>
        <strain evidence="1">09-20</strain>
    </source>
</reference>
<accession>A0AAW6BPG1</accession>
<comment type="caution">
    <text evidence="1">The sequence shown here is derived from an EMBL/GenBank/DDBJ whole genome shotgun (WGS) entry which is preliminary data.</text>
</comment>
<dbReference type="EMBL" id="JAQMFO010000140">
    <property type="protein sequence ID" value="MDB6375302.1"/>
    <property type="molecule type" value="Genomic_DNA"/>
</dbReference>
<name>A0AAW6BPG1_9GAMM</name>
<dbReference type="AlphaFoldDB" id="A0AAW6BPG1"/>
<dbReference type="RefSeq" id="WP_262978688.1">
    <property type="nucleotide sequence ID" value="NZ_JAQMFO010000140.1"/>
</dbReference>